<organism evidence="2 3">
    <name type="scientific">candidate division MSBL1 archaeon SCGC-AAA382A20</name>
    <dbReference type="NCBI Taxonomy" id="1698280"/>
    <lineage>
        <taxon>Archaea</taxon>
        <taxon>Methanobacteriati</taxon>
        <taxon>Methanobacteriota</taxon>
        <taxon>candidate division MSBL1</taxon>
    </lineage>
</organism>
<name>A0A133VKM1_9EURY</name>
<accession>A0A133VKM1</accession>
<reference evidence="2 3" key="1">
    <citation type="journal article" date="2016" name="Sci. Rep.">
        <title>Metabolic traits of an uncultured archaeal lineage -MSBL1- from brine pools of the Red Sea.</title>
        <authorList>
            <person name="Mwirichia R."/>
            <person name="Alam I."/>
            <person name="Rashid M."/>
            <person name="Vinu M."/>
            <person name="Ba-Alawi W."/>
            <person name="Anthony Kamau A."/>
            <person name="Kamanda Ngugi D."/>
            <person name="Goker M."/>
            <person name="Klenk H.P."/>
            <person name="Bajic V."/>
            <person name="Stingl U."/>
        </authorList>
    </citation>
    <scope>NUCLEOTIDE SEQUENCE [LARGE SCALE GENOMIC DNA]</scope>
    <source>
        <strain evidence="2">SCGC-AAA382A20</strain>
    </source>
</reference>
<keyword evidence="3" id="KW-1185">Reference proteome</keyword>
<protein>
    <recommendedName>
        <fullName evidence="1">DUF6933 domain-containing protein</fullName>
    </recommendedName>
</protein>
<dbReference type="EMBL" id="LHYE01000022">
    <property type="protein sequence ID" value="KXB06973.1"/>
    <property type="molecule type" value="Genomic_DNA"/>
</dbReference>
<gene>
    <name evidence="2" type="ORF">AKJ51_02415</name>
</gene>
<dbReference type="AlphaFoldDB" id="A0A133VKM1"/>
<dbReference type="Proteomes" id="UP000070263">
    <property type="component" value="Unassembled WGS sequence"/>
</dbReference>
<evidence type="ECO:0000313" key="3">
    <source>
        <dbReference type="Proteomes" id="UP000070263"/>
    </source>
</evidence>
<sequence length="207" mass="23722">MRGRKRRDNAWLSGRVKSIRNVGNSNLTKEEEKMILRMTHKLGDKIHEKPTQSIPIAENPFVDWTANLFYADRAQYIIIANTLSLYSVIILGRGITDSNWLIKRTISTLREFLKDDGQEESFDEYISEETGSFLLTKTRNRRILGSLNQLVREAKVHLTKGELSPYRTSFRLNDTLLSFLGEGEGLSYGKPREAFQKLAAHAKDGME</sequence>
<proteinExistence type="predicted"/>
<evidence type="ECO:0000259" key="1">
    <source>
        <dbReference type="Pfam" id="PF22016"/>
    </source>
</evidence>
<feature type="domain" description="DUF6933" evidence="1">
    <location>
        <begin position="35"/>
        <end position="193"/>
    </location>
</feature>
<dbReference type="InterPro" id="IPR053864">
    <property type="entry name" value="DUF6933"/>
</dbReference>
<dbReference type="Pfam" id="PF22016">
    <property type="entry name" value="DUF6933"/>
    <property type="match status" value="1"/>
</dbReference>
<comment type="caution">
    <text evidence="2">The sequence shown here is derived from an EMBL/GenBank/DDBJ whole genome shotgun (WGS) entry which is preliminary data.</text>
</comment>
<evidence type="ECO:0000313" key="2">
    <source>
        <dbReference type="EMBL" id="KXB06973.1"/>
    </source>
</evidence>